<feature type="signal peptide" evidence="1">
    <location>
        <begin position="1"/>
        <end position="22"/>
    </location>
</feature>
<dbReference type="EMBL" id="JAZDQT010000001">
    <property type="protein sequence ID" value="MEE1943798.1"/>
    <property type="molecule type" value="Genomic_DNA"/>
</dbReference>
<dbReference type="Proteomes" id="UP001336835">
    <property type="component" value="Unassembled WGS sequence"/>
</dbReference>
<feature type="chain" id="PRO_5045884117" evidence="1">
    <location>
        <begin position="23"/>
        <end position="331"/>
    </location>
</feature>
<reference evidence="2 3" key="1">
    <citation type="submission" date="2024-01" db="EMBL/GenBank/DDBJ databases">
        <title>Pedobacter sp. nov., isolated from fresh soil.</title>
        <authorList>
            <person name="Le N.T.T."/>
        </authorList>
    </citation>
    <scope>NUCLEOTIDE SEQUENCE [LARGE SCALE GENOMIC DNA]</scope>
    <source>
        <strain evidence="2 3">KR3-3</strain>
    </source>
</reference>
<protein>
    <submittedName>
        <fullName evidence="2">PorP/SprF family type IX secretion system membrane protein</fullName>
    </submittedName>
</protein>
<dbReference type="RefSeq" id="WP_330106198.1">
    <property type="nucleotide sequence ID" value="NZ_JAZDQT010000001.1"/>
</dbReference>
<accession>A0ABU7I2X5</accession>
<evidence type="ECO:0000256" key="1">
    <source>
        <dbReference type="SAM" id="SignalP"/>
    </source>
</evidence>
<evidence type="ECO:0000313" key="3">
    <source>
        <dbReference type="Proteomes" id="UP001336835"/>
    </source>
</evidence>
<name>A0ABU7I2X5_9SPHI</name>
<proteinExistence type="predicted"/>
<keyword evidence="3" id="KW-1185">Reference proteome</keyword>
<evidence type="ECO:0000313" key="2">
    <source>
        <dbReference type="EMBL" id="MEE1943798.1"/>
    </source>
</evidence>
<dbReference type="Pfam" id="PF11751">
    <property type="entry name" value="PorP_SprF"/>
    <property type="match status" value="1"/>
</dbReference>
<comment type="caution">
    <text evidence="2">The sequence shown here is derived from an EMBL/GenBank/DDBJ whole genome shotgun (WGS) entry which is preliminary data.</text>
</comment>
<sequence>MKYVRIVMLAFGLSFGVQQAQAQIDPHFSQYYANPLWLNPALTGVTDGDYRVNVNAKQQWDALRNGYLTAGASFDMAPVKNLSLGGIIINQRAGDIGYNQLSALASAAYRIRFGQSGEQIINFGMQAGIISKSLDISKITTGSQYNPILGYDPSMPMSDDISSSSYVAPDINAGIMFFDGSTNKKVNVFAGASVSHLTRPKDKFIAGDNPRLPMRFTGHGGARIKVNNMLDITPNFIYLKQGNAREIAAGAYAQMMLNAESDILFGSNYRVDDSAIAFLGVHFKSMVIGVSYDFNTSSLNKATGARGGLELSVSFTSRKGIVGPNFFCPRL</sequence>
<dbReference type="InterPro" id="IPR019861">
    <property type="entry name" value="PorP/SprF_Bacteroidetes"/>
</dbReference>
<keyword evidence="1" id="KW-0732">Signal</keyword>
<dbReference type="NCBIfam" id="TIGR03519">
    <property type="entry name" value="T9SS_PorP_fam"/>
    <property type="match status" value="1"/>
</dbReference>
<organism evidence="2 3">
    <name type="scientific">Pedobacter albus</name>
    <dbReference type="NCBI Taxonomy" id="3113905"/>
    <lineage>
        <taxon>Bacteria</taxon>
        <taxon>Pseudomonadati</taxon>
        <taxon>Bacteroidota</taxon>
        <taxon>Sphingobacteriia</taxon>
        <taxon>Sphingobacteriales</taxon>
        <taxon>Sphingobacteriaceae</taxon>
        <taxon>Pedobacter</taxon>
    </lineage>
</organism>
<gene>
    <name evidence="2" type="ORF">VRU48_01685</name>
</gene>